<organism evidence="4 5">
    <name type="scientific">Paractinoplanes toevensis</name>
    <dbReference type="NCBI Taxonomy" id="571911"/>
    <lineage>
        <taxon>Bacteria</taxon>
        <taxon>Bacillati</taxon>
        <taxon>Actinomycetota</taxon>
        <taxon>Actinomycetes</taxon>
        <taxon>Micromonosporales</taxon>
        <taxon>Micromonosporaceae</taxon>
        <taxon>Paractinoplanes</taxon>
    </lineage>
</organism>
<sequence>MKKVLTAMIATLGLLLVGAAPAHAAPVPPDPNLFYTYISVLAPNGVSKKVLDIKDRSPDERGIAQLWNLIPNDSSTNTNNPSTTNWNQRWTIKQTTQGSGIYYIINKYTSMCLDKSQDTPNANGNKVYQATCHWRANQQWKVEHVTATDDDPNWWWTKLVNQDGGRCLDVPGADFTAGKQLVVWDCNGNRNQRWNIF</sequence>
<protein>
    <recommendedName>
        <fullName evidence="2 3">Ricin B lectin domain-containing protein</fullName>
    </recommendedName>
</protein>
<dbReference type="SUPFAM" id="SSF50370">
    <property type="entry name" value="Ricin B-like lectins"/>
    <property type="match status" value="1"/>
</dbReference>
<feature type="signal peptide" evidence="1">
    <location>
        <begin position="1"/>
        <end position="24"/>
    </location>
</feature>
<dbReference type="AlphaFoldDB" id="A0A919T828"/>
<reference evidence="4 5" key="1">
    <citation type="submission" date="2021-03" db="EMBL/GenBank/DDBJ databases">
        <title>Whole genome shotgun sequence of Actinoplanes toevensis NBRC 105298.</title>
        <authorList>
            <person name="Komaki H."/>
            <person name="Tamura T."/>
        </authorList>
    </citation>
    <scope>NUCLEOTIDE SEQUENCE [LARGE SCALE GENOMIC DNA]</scope>
    <source>
        <strain evidence="4 5">NBRC 105298</strain>
    </source>
</reference>
<dbReference type="Gene3D" id="2.80.10.50">
    <property type="match status" value="2"/>
</dbReference>
<comment type="caution">
    <text evidence="4">The sequence shown here is derived from an EMBL/GenBank/DDBJ whole genome shotgun (WGS) entry which is preliminary data.</text>
</comment>
<feature type="domain" description="Ricin B lectin" evidence="3">
    <location>
        <begin position="87"/>
        <end position="151"/>
    </location>
</feature>
<feature type="domain" description="Ricin B lectin" evidence="2">
    <location>
        <begin position="156"/>
        <end position="196"/>
    </location>
</feature>
<proteinExistence type="predicted"/>
<gene>
    <name evidence="4" type="ORF">Ato02nite_022050</name>
</gene>
<dbReference type="Pfam" id="PF00652">
    <property type="entry name" value="Ricin_B_lectin"/>
    <property type="match status" value="1"/>
</dbReference>
<dbReference type="CDD" id="cd00161">
    <property type="entry name" value="beta-trefoil_Ricin-like"/>
    <property type="match status" value="1"/>
</dbReference>
<dbReference type="EMBL" id="BOQN01000028">
    <property type="protein sequence ID" value="GIM90412.1"/>
    <property type="molecule type" value="Genomic_DNA"/>
</dbReference>
<evidence type="ECO:0000313" key="4">
    <source>
        <dbReference type="EMBL" id="GIM90412.1"/>
    </source>
</evidence>
<dbReference type="InterPro" id="IPR035992">
    <property type="entry name" value="Ricin_B-like_lectins"/>
</dbReference>
<keyword evidence="5" id="KW-1185">Reference proteome</keyword>
<dbReference type="Proteomes" id="UP000677082">
    <property type="component" value="Unassembled WGS sequence"/>
</dbReference>
<evidence type="ECO:0000259" key="2">
    <source>
        <dbReference type="Pfam" id="PF00652"/>
    </source>
</evidence>
<evidence type="ECO:0000256" key="1">
    <source>
        <dbReference type="SAM" id="SignalP"/>
    </source>
</evidence>
<name>A0A919T828_9ACTN</name>
<feature type="chain" id="PRO_5037043365" description="Ricin B lectin domain-containing protein" evidence="1">
    <location>
        <begin position="25"/>
        <end position="197"/>
    </location>
</feature>
<dbReference type="Pfam" id="PF14200">
    <property type="entry name" value="RicinB_lectin_2"/>
    <property type="match status" value="1"/>
</dbReference>
<keyword evidence="1" id="KW-0732">Signal</keyword>
<dbReference type="InterPro" id="IPR000772">
    <property type="entry name" value="Ricin_B_lectin"/>
</dbReference>
<dbReference type="RefSeq" id="WP_213006339.1">
    <property type="nucleotide sequence ID" value="NZ_BOQN01000028.1"/>
</dbReference>
<dbReference type="PROSITE" id="PS50231">
    <property type="entry name" value="RICIN_B_LECTIN"/>
    <property type="match status" value="1"/>
</dbReference>
<evidence type="ECO:0000313" key="5">
    <source>
        <dbReference type="Proteomes" id="UP000677082"/>
    </source>
</evidence>
<evidence type="ECO:0000259" key="3">
    <source>
        <dbReference type="Pfam" id="PF14200"/>
    </source>
</evidence>
<accession>A0A919T828</accession>